<dbReference type="InterPro" id="IPR050957">
    <property type="entry name" value="BMP_lipoprotein"/>
</dbReference>
<dbReference type="Gene3D" id="3.40.50.2300">
    <property type="match status" value="2"/>
</dbReference>
<dbReference type="PANTHER" id="PTHR34296:SF2">
    <property type="entry name" value="ABC TRANSPORTER GUANOSINE-BINDING PROTEIN NUPN"/>
    <property type="match status" value="1"/>
</dbReference>
<evidence type="ECO:0000256" key="3">
    <source>
        <dbReference type="ARBA" id="ARBA00022729"/>
    </source>
</evidence>
<protein>
    <submittedName>
        <fullName evidence="7">Nucleoside-binding protein</fullName>
    </submittedName>
</protein>
<evidence type="ECO:0000313" key="8">
    <source>
        <dbReference type="Proteomes" id="UP000182932"/>
    </source>
</evidence>
<accession>A0A975WD90</accession>
<dbReference type="InterPro" id="IPR003760">
    <property type="entry name" value="PnrA-like"/>
</dbReference>
<dbReference type="PANTHER" id="PTHR34296">
    <property type="entry name" value="TRANSCRIPTIONAL ACTIVATOR PROTEIN MED"/>
    <property type="match status" value="1"/>
</dbReference>
<organism evidence="7 8">
    <name type="scientific">Marinovum algicola</name>
    <dbReference type="NCBI Taxonomy" id="42444"/>
    <lineage>
        <taxon>Bacteria</taxon>
        <taxon>Pseudomonadati</taxon>
        <taxon>Pseudomonadota</taxon>
        <taxon>Alphaproteobacteria</taxon>
        <taxon>Rhodobacterales</taxon>
        <taxon>Roseobacteraceae</taxon>
        <taxon>Marinovum</taxon>
    </lineage>
</organism>
<sequence length="312" mass="32366">MSAKMKIAVFFVGEVQDAGFNASALQGAERAAAQGVAEISVISGVRYEQDAIRARMAEVVPKVDGLVFIGGQGNIATPEAAAAHPDTRFAIVQGQKTGTNLASYDVRQEDSAFLAGVLAAHVTRSGIVGHLSGHRVRPGLKGRAAFLAGVAHARPEVKVLTGFCGTQDDNSVTRAWAEAEIAAGVDVLFTMLNGARRGAIEACRAGGARQIGNALDWVETDPEVFLASALARIDLGVERAISDMVAGQVPPGIVEFGLGEGDVVSLRLGADVPEPAREAVAQAAADLRAGRIAIPDSYEGPEFTPERVACDG</sequence>
<dbReference type="CDD" id="cd06304">
    <property type="entry name" value="PBP1_BmpA_Med_PnrA-like"/>
    <property type="match status" value="1"/>
</dbReference>
<keyword evidence="8" id="KW-1185">Reference proteome</keyword>
<dbReference type="Proteomes" id="UP000182932">
    <property type="component" value="Unassembled WGS sequence"/>
</dbReference>
<keyword evidence="3" id="KW-0732">Signal</keyword>
<dbReference type="EMBL" id="FNYY01000017">
    <property type="protein sequence ID" value="SEJ99515.1"/>
    <property type="molecule type" value="Genomic_DNA"/>
</dbReference>
<evidence type="ECO:0000256" key="4">
    <source>
        <dbReference type="ARBA" id="ARBA00023136"/>
    </source>
</evidence>
<proteinExistence type="predicted"/>
<name>A0A975WD90_9RHOB</name>
<keyword evidence="5" id="KW-0449">Lipoprotein</keyword>
<evidence type="ECO:0000259" key="6">
    <source>
        <dbReference type="Pfam" id="PF02608"/>
    </source>
</evidence>
<comment type="subcellular location">
    <subcellularLocation>
        <location evidence="1">Cell membrane</location>
    </subcellularLocation>
</comment>
<feature type="domain" description="ABC transporter substrate-binding protein PnrA-like" evidence="6">
    <location>
        <begin position="5"/>
        <end position="261"/>
    </location>
</feature>
<dbReference type="AlphaFoldDB" id="A0A975WD90"/>
<gene>
    <name evidence="7" type="ORF">SAMN04487940_11713</name>
</gene>
<evidence type="ECO:0000256" key="1">
    <source>
        <dbReference type="ARBA" id="ARBA00004236"/>
    </source>
</evidence>
<keyword evidence="2" id="KW-1003">Cell membrane</keyword>
<evidence type="ECO:0000256" key="5">
    <source>
        <dbReference type="ARBA" id="ARBA00023288"/>
    </source>
</evidence>
<reference evidence="7 8" key="1">
    <citation type="submission" date="2016-10" db="EMBL/GenBank/DDBJ databases">
        <authorList>
            <person name="Varghese N."/>
            <person name="Submissions S."/>
        </authorList>
    </citation>
    <scope>NUCLEOTIDE SEQUENCE [LARGE SCALE GENOMIC DNA]</scope>
    <source>
        <strain evidence="7 8">FF3</strain>
    </source>
</reference>
<evidence type="ECO:0000256" key="2">
    <source>
        <dbReference type="ARBA" id="ARBA00022475"/>
    </source>
</evidence>
<dbReference type="GO" id="GO:0005886">
    <property type="term" value="C:plasma membrane"/>
    <property type="evidence" value="ECO:0007669"/>
    <property type="project" value="UniProtKB-SubCell"/>
</dbReference>
<keyword evidence="4" id="KW-0472">Membrane</keyword>
<evidence type="ECO:0000313" key="7">
    <source>
        <dbReference type="EMBL" id="SEJ99515.1"/>
    </source>
</evidence>
<dbReference type="Pfam" id="PF02608">
    <property type="entry name" value="Bmp"/>
    <property type="match status" value="1"/>
</dbReference>
<comment type="caution">
    <text evidence="7">The sequence shown here is derived from an EMBL/GenBank/DDBJ whole genome shotgun (WGS) entry which is preliminary data.</text>
</comment>